<dbReference type="Pfam" id="PF00440">
    <property type="entry name" value="TetR_N"/>
    <property type="match status" value="1"/>
</dbReference>
<organism evidence="4 5">
    <name type="scientific">Schleiferilactobacillus shenzhenensis LY-73</name>
    <dbReference type="NCBI Taxonomy" id="1231336"/>
    <lineage>
        <taxon>Bacteria</taxon>
        <taxon>Bacillati</taxon>
        <taxon>Bacillota</taxon>
        <taxon>Bacilli</taxon>
        <taxon>Lactobacillales</taxon>
        <taxon>Lactobacillaceae</taxon>
        <taxon>Schleiferilactobacillus</taxon>
    </lineage>
</organism>
<dbReference type="PROSITE" id="PS50977">
    <property type="entry name" value="HTH_TETR_2"/>
    <property type="match status" value="1"/>
</dbReference>
<evidence type="ECO:0000256" key="2">
    <source>
        <dbReference type="PROSITE-ProRule" id="PRU00335"/>
    </source>
</evidence>
<accession>U4TR99</accession>
<keyword evidence="5" id="KW-1185">Reference proteome</keyword>
<feature type="domain" description="HTH tetR-type" evidence="3">
    <location>
        <begin position="9"/>
        <end position="69"/>
    </location>
</feature>
<protein>
    <submittedName>
        <fullName evidence="4">YxbF</fullName>
    </submittedName>
</protein>
<dbReference type="PANTHER" id="PTHR43479">
    <property type="entry name" value="ACREF/ENVCD OPERON REPRESSOR-RELATED"/>
    <property type="match status" value="1"/>
</dbReference>
<gene>
    <name evidence="4" type="primary">yxbF</name>
    <name evidence="4" type="ORF">L248_2056</name>
</gene>
<dbReference type="InterPro" id="IPR009057">
    <property type="entry name" value="Homeodomain-like_sf"/>
</dbReference>
<dbReference type="eggNOG" id="COG1309">
    <property type="taxonomic scope" value="Bacteria"/>
</dbReference>
<dbReference type="HOGENOM" id="CLU_087539_0_0_9"/>
<dbReference type="InterPro" id="IPR050624">
    <property type="entry name" value="HTH-type_Tx_Regulator"/>
</dbReference>
<evidence type="ECO:0000259" key="3">
    <source>
        <dbReference type="PROSITE" id="PS50977"/>
    </source>
</evidence>
<evidence type="ECO:0000256" key="1">
    <source>
        <dbReference type="ARBA" id="ARBA00023125"/>
    </source>
</evidence>
<dbReference type="GO" id="GO:0003677">
    <property type="term" value="F:DNA binding"/>
    <property type="evidence" value="ECO:0007669"/>
    <property type="project" value="UniProtKB-UniRule"/>
</dbReference>
<evidence type="ECO:0000313" key="5">
    <source>
        <dbReference type="Proteomes" id="UP000030647"/>
    </source>
</evidence>
<reference evidence="5" key="1">
    <citation type="journal article" date="2013" name="Genome Announc.">
        <title>Whole-Genome Sequencing of Lactobacillus shenzhenensis Strain LY-73T.</title>
        <authorList>
            <person name="Lin Z."/>
            <person name="Liu Z."/>
            <person name="Yang R."/>
            <person name="Zou Y."/>
            <person name="Wan D."/>
            <person name="Chen J."/>
            <person name="Guo M."/>
            <person name="Zhao J."/>
            <person name="Fang C."/>
            <person name="Yang R."/>
            <person name="Liu F."/>
        </authorList>
    </citation>
    <scope>NUCLEOTIDE SEQUENCE [LARGE SCALE GENOMIC DNA]</scope>
    <source>
        <strain evidence="5">LY-73</strain>
    </source>
</reference>
<proteinExistence type="predicted"/>
<name>U4TR99_9LACO</name>
<dbReference type="EMBL" id="KI271584">
    <property type="protein sequence ID" value="ERL65980.1"/>
    <property type="molecule type" value="Genomic_DNA"/>
</dbReference>
<keyword evidence="1 2" id="KW-0238">DNA-binding</keyword>
<dbReference type="PANTHER" id="PTHR43479:SF7">
    <property type="entry name" value="TETR-FAMILY TRANSCRIPTIONAL REGULATOR"/>
    <property type="match status" value="1"/>
</dbReference>
<dbReference type="STRING" id="1231336.L248_2056"/>
<dbReference type="Gene3D" id="1.10.357.10">
    <property type="entry name" value="Tetracycline Repressor, domain 2"/>
    <property type="match status" value="1"/>
</dbReference>
<evidence type="ECO:0000313" key="4">
    <source>
        <dbReference type="EMBL" id="ERL65980.1"/>
    </source>
</evidence>
<dbReference type="OrthoDB" id="9810250at2"/>
<sequence length="194" mass="21351">MASIDRRIVKTKKAIRAALRQLLAEKPRQAITVTDVARTADINRATFYTYYPDVDAVIAEAEDEVTTALTALLEDVDWTAAFQRPTALFAVLHQLVVQDYAFYHGLATEDVGGLLEKIGATLKARLQERVPADYFPDDVTKTTVIDYTVGGLVAVYRRWLQDPQVTPQAPAIVSQLALKGISSVADFPDDVLGD</sequence>
<dbReference type="AlphaFoldDB" id="U4TR99"/>
<dbReference type="SUPFAM" id="SSF46689">
    <property type="entry name" value="Homeodomain-like"/>
    <property type="match status" value="1"/>
</dbReference>
<dbReference type="RefSeq" id="WP_022528923.1">
    <property type="nucleotide sequence ID" value="NZ_KI271584.1"/>
</dbReference>
<feature type="DNA-binding region" description="H-T-H motif" evidence="2">
    <location>
        <begin position="32"/>
        <end position="51"/>
    </location>
</feature>
<dbReference type="Proteomes" id="UP000030647">
    <property type="component" value="Unassembled WGS sequence"/>
</dbReference>
<dbReference type="InterPro" id="IPR001647">
    <property type="entry name" value="HTH_TetR"/>
</dbReference>